<dbReference type="EMBL" id="MGFS01000003">
    <property type="protein sequence ID" value="OGM12119.1"/>
    <property type="molecule type" value="Genomic_DNA"/>
</dbReference>
<proteinExistence type="predicted"/>
<dbReference type="AlphaFoldDB" id="A0A1F7XBH6"/>
<gene>
    <name evidence="1" type="ORF">A2Z22_03450</name>
</gene>
<dbReference type="Proteomes" id="UP000177053">
    <property type="component" value="Unassembled WGS sequence"/>
</dbReference>
<name>A0A1F7XBH6_9BACT</name>
<evidence type="ECO:0000313" key="1">
    <source>
        <dbReference type="EMBL" id="OGM12119.1"/>
    </source>
</evidence>
<comment type="caution">
    <text evidence="1">The sequence shown here is derived from an EMBL/GenBank/DDBJ whole genome shotgun (WGS) entry which is preliminary data.</text>
</comment>
<protein>
    <submittedName>
        <fullName evidence="1">Uncharacterized protein</fullName>
    </submittedName>
</protein>
<evidence type="ECO:0000313" key="2">
    <source>
        <dbReference type="Proteomes" id="UP000177053"/>
    </source>
</evidence>
<sequence length="103" mass="11911">MSVENNSTFVDLETAQKIDGFEYLGKLEEKLVRDLIPRGCPGDNTIRFKRSPFFVFSRSLESFCDRPNTTSTTCSACIFNSDRKLETLTFKHQAKRDKDLFYP</sequence>
<accession>A0A1F7XBH6</accession>
<organism evidence="1 2">
    <name type="scientific">Candidatus Woesebacteria bacterium RBG_16_34_12</name>
    <dbReference type="NCBI Taxonomy" id="1802480"/>
    <lineage>
        <taxon>Bacteria</taxon>
        <taxon>Candidatus Woeseibacteriota</taxon>
    </lineage>
</organism>
<reference evidence="1 2" key="1">
    <citation type="journal article" date="2016" name="Nat. Commun.">
        <title>Thousands of microbial genomes shed light on interconnected biogeochemical processes in an aquifer system.</title>
        <authorList>
            <person name="Anantharaman K."/>
            <person name="Brown C.T."/>
            <person name="Hug L.A."/>
            <person name="Sharon I."/>
            <person name="Castelle C.J."/>
            <person name="Probst A.J."/>
            <person name="Thomas B.C."/>
            <person name="Singh A."/>
            <person name="Wilkins M.J."/>
            <person name="Karaoz U."/>
            <person name="Brodie E.L."/>
            <person name="Williams K.H."/>
            <person name="Hubbard S.S."/>
            <person name="Banfield J.F."/>
        </authorList>
    </citation>
    <scope>NUCLEOTIDE SEQUENCE [LARGE SCALE GENOMIC DNA]</scope>
</reference>